<comment type="caution">
    <text evidence="3">The sequence shown here is derived from an EMBL/GenBank/DDBJ whole genome shotgun (WGS) entry which is preliminary data.</text>
</comment>
<proteinExistence type="predicted"/>
<gene>
    <name evidence="3" type="ORF">LOD26_10865</name>
</gene>
<dbReference type="InterPro" id="IPR040775">
    <property type="entry name" value="Tail_spike_N"/>
</dbReference>
<feature type="domain" description="Tail spike TSP1/Gp66 N-terminal" evidence="2">
    <location>
        <begin position="67"/>
        <end position="123"/>
    </location>
</feature>
<dbReference type="Pfam" id="PF18668">
    <property type="entry name" value="Tail_spike_N"/>
    <property type="match status" value="1"/>
</dbReference>
<reference evidence="3" key="1">
    <citation type="submission" date="2021-11" db="EMBL/GenBank/DDBJ databases">
        <title>Citrobacter meridianamericanus sp. nov. isolated from soil.</title>
        <authorList>
            <person name="Furlan J.P.R."/>
            <person name="Stehling E.G."/>
        </authorList>
    </citation>
    <scope>NUCLEOTIDE SEQUENCE</scope>
    <source>
        <strain evidence="3">BR102</strain>
    </source>
</reference>
<dbReference type="InterPro" id="IPR051532">
    <property type="entry name" value="Ester_Hydrolysis_Enzymes"/>
</dbReference>
<sequence>MTTTPTQNAVPSESPVDLKFNAGKIDEFVTSMAKQYIDRFGHEHYTIEGLKQLVMQQIYNLGWNLEGSFQDGGTVISAGDLLQDEITNIWYRWDDLETLPKTVPAGSTPSSAGGVGEGKWQAVDVSDVLRKELAAIGGATKIGAQNTEGELSNVQKELDARKSASYRDRCITKLADVDYKLRNSDSINILFQGDSMTAGYDMTTTDSVAPEGEDWARHATTIYPNRLASYLNEQSGVTVNSVIRAISGHTAKMAYEQAEWQTNPNCDLVLLMYGLNDAQGTAGATHDEYIEYMEKLIRRFIDWGMGVVVMSCANGGYGSTDKKAQSYARQIKNLASIYGCAHFNANETQYNRVFSSVQSDFGHFNSNGYARLGDEIASMMMAGGLMPNYRPISSETTMWPGISTDQVGYYNPQKNIDTLRYPSAYTLQGIAGGFPGNNFSIMSFSFYLDAEAAEVDIVGSWTPEVKIVFAMQQSTASQVGVNVTYYDHKTYSSNSSESVEGYTSGLTLNNANTASGCPKHLGVLSGKGWKTITIYTPQDGSGDIGGYIQQITVRPTPRYFTSRETNGSLRRGVKEVVMLNIPSRDFSTSGTPPPQTLTSFIVPLPYDLNPISWSGDYVYYDCGFSKIEISGVQAGFGIVYYEGLLSKDAAGSGITVTELKKIGEWPALTAAIGTKAIVIKTPKYSLGTDMPLEDILGIGDDSTFVSTSTPNKFGLFLKITLPWSGTPPTGFYTVSLESGTRGLGGASSVATLTP</sequence>
<dbReference type="PANTHER" id="PTHR30383">
    <property type="entry name" value="THIOESTERASE 1/PROTEASE 1/LYSOPHOSPHOLIPASE L1"/>
    <property type="match status" value="1"/>
</dbReference>
<evidence type="ECO:0000259" key="1">
    <source>
        <dbReference type="Pfam" id="PF13472"/>
    </source>
</evidence>
<keyword evidence="4" id="KW-1185">Reference proteome</keyword>
<dbReference type="InterPro" id="IPR036514">
    <property type="entry name" value="SGNH_hydro_sf"/>
</dbReference>
<dbReference type="RefSeq" id="WP_252838324.1">
    <property type="nucleotide sequence ID" value="NZ_JAJJVQ010000003.1"/>
</dbReference>
<dbReference type="CDD" id="cd00229">
    <property type="entry name" value="SGNH_hydrolase"/>
    <property type="match status" value="1"/>
</dbReference>
<dbReference type="Proteomes" id="UP001139290">
    <property type="component" value="Unassembled WGS sequence"/>
</dbReference>
<feature type="domain" description="SGNH hydrolase-type esterase" evidence="1">
    <location>
        <begin position="193"/>
        <end position="371"/>
    </location>
</feature>
<evidence type="ECO:0000259" key="2">
    <source>
        <dbReference type="Pfam" id="PF18668"/>
    </source>
</evidence>
<dbReference type="InterPro" id="IPR013830">
    <property type="entry name" value="SGNH_hydro"/>
</dbReference>
<evidence type="ECO:0000313" key="3">
    <source>
        <dbReference type="EMBL" id="MCO5781823.1"/>
    </source>
</evidence>
<dbReference type="Gene3D" id="2.10.10.80">
    <property type="match status" value="1"/>
</dbReference>
<dbReference type="SUPFAM" id="SSF52266">
    <property type="entry name" value="SGNH hydrolase"/>
    <property type="match status" value="1"/>
</dbReference>
<dbReference type="EMBL" id="JAJJVQ010000003">
    <property type="protein sequence ID" value="MCO5781823.1"/>
    <property type="molecule type" value="Genomic_DNA"/>
</dbReference>
<accession>A0ABT1B7F7</accession>
<protein>
    <submittedName>
        <fullName evidence="3">GDSL-type esterase/lipase family protein</fullName>
    </submittedName>
</protein>
<name>A0ABT1B7F7_9ENTR</name>
<dbReference type="Pfam" id="PF13472">
    <property type="entry name" value="Lipase_GDSL_2"/>
    <property type="match status" value="1"/>
</dbReference>
<organism evidence="3 4">
    <name type="scientific">Citrobacter meridianamericanus</name>
    <dbReference type="NCBI Taxonomy" id="2894201"/>
    <lineage>
        <taxon>Bacteria</taxon>
        <taxon>Pseudomonadati</taxon>
        <taxon>Pseudomonadota</taxon>
        <taxon>Gammaproteobacteria</taxon>
        <taxon>Enterobacterales</taxon>
        <taxon>Enterobacteriaceae</taxon>
        <taxon>Citrobacter</taxon>
    </lineage>
</organism>
<dbReference type="Gene3D" id="3.40.50.1110">
    <property type="entry name" value="SGNH hydrolase"/>
    <property type="match status" value="1"/>
</dbReference>
<evidence type="ECO:0000313" key="4">
    <source>
        <dbReference type="Proteomes" id="UP001139290"/>
    </source>
</evidence>